<dbReference type="OrthoDB" id="596635at2"/>
<dbReference type="CDD" id="cd03801">
    <property type="entry name" value="GT4_PimA-like"/>
    <property type="match status" value="1"/>
</dbReference>
<gene>
    <name evidence="2" type="ORF">DDV96_04160</name>
</gene>
<dbReference type="AlphaFoldDB" id="A0A2U0I645"/>
<comment type="caution">
    <text evidence="2">The sequence shown here is derived from an EMBL/GenBank/DDBJ whole genome shotgun (WGS) entry which is preliminary data.</text>
</comment>
<dbReference type="InterPro" id="IPR001296">
    <property type="entry name" value="Glyco_trans_1"/>
</dbReference>
<evidence type="ECO:0000313" key="2">
    <source>
        <dbReference type="EMBL" id="PVW16575.1"/>
    </source>
</evidence>
<feature type="domain" description="Glycosyl transferase family 1" evidence="1">
    <location>
        <begin position="216"/>
        <end position="375"/>
    </location>
</feature>
<sequence length="402" mass="45021">MGNSIRFNLNTKKLHITLFDGSFKTTPFINRLVKGLIAHGHRISIIGFNEHNPNPVPNVTYQALGSNASKLKLVLTSIQLALRSKNIGTIATTFKLIINGNREHLQQQNLRLALKKLNPDVVHLQWPSLLSWMEPYMPNDQFKVVLSQRGYHTNVRPFVDEGNFMYLQQWYPKLDGLHSVSKAISVVGKKIGQPHTQIDHVVYTGLPLDALAYKRKQSKGEPLQLLSVGRPHWKKDYPTALKACAELKNKNIDFMYTVVGGKDNEEVLFLINELGLQNNVTLIGKITQDQVYRKMQAADVLLLPSIEEGIANVAVEAMALGLPVISTDCGGMPELIDHQKDGWLVPTGNPHALADAAIHFKNLSLERVNNLTLAARRKVERQHTVEKMVSDMEVLYASTINP</sequence>
<dbReference type="PANTHER" id="PTHR12526:SF630">
    <property type="entry name" value="GLYCOSYLTRANSFERASE"/>
    <property type="match status" value="1"/>
</dbReference>
<organism evidence="2 3">
    <name type="scientific">Marixanthomonas spongiae</name>
    <dbReference type="NCBI Taxonomy" id="2174845"/>
    <lineage>
        <taxon>Bacteria</taxon>
        <taxon>Pseudomonadati</taxon>
        <taxon>Bacteroidota</taxon>
        <taxon>Flavobacteriia</taxon>
        <taxon>Flavobacteriales</taxon>
        <taxon>Flavobacteriaceae</taxon>
        <taxon>Marixanthomonas</taxon>
    </lineage>
</organism>
<protein>
    <submittedName>
        <fullName evidence="2">Colanic acid biosynthesis protein</fullName>
    </submittedName>
</protein>
<name>A0A2U0I645_9FLAO</name>
<dbReference type="Pfam" id="PF00534">
    <property type="entry name" value="Glycos_transf_1"/>
    <property type="match status" value="1"/>
</dbReference>
<dbReference type="GO" id="GO:0016757">
    <property type="term" value="F:glycosyltransferase activity"/>
    <property type="evidence" value="ECO:0007669"/>
    <property type="project" value="InterPro"/>
</dbReference>
<accession>A0A2U0I645</accession>
<dbReference type="Gene3D" id="3.40.50.2000">
    <property type="entry name" value="Glycogen Phosphorylase B"/>
    <property type="match status" value="2"/>
</dbReference>
<dbReference type="SUPFAM" id="SSF53756">
    <property type="entry name" value="UDP-Glycosyltransferase/glycogen phosphorylase"/>
    <property type="match status" value="1"/>
</dbReference>
<keyword evidence="3" id="KW-1185">Reference proteome</keyword>
<evidence type="ECO:0000259" key="1">
    <source>
        <dbReference type="Pfam" id="PF00534"/>
    </source>
</evidence>
<dbReference type="Proteomes" id="UP000245962">
    <property type="component" value="Unassembled WGS sequence"/>
</dbReference>
<reference evidence="2 3" key="1">
    <citation type="submission" date="2018-04" db="EMBL/GenBank/DDBJ databases">
        <title>Marixanthomonas spongiae HN-E44 sp. nov., isolated from a marine sponge.</title>
        <authorList>
            <person name="Luo L."/>
            <person name="Zhuang L."/>
        </authorList>
    </citation>
    <scope>NUCLEOTIDE SEQUENCE [LARGE SCALE GENOMIC DNA]</scope>
    <source>
        <strain evidence="2 3">HN-E44</strain>
    </source>
</reference>
<dbReference type="EMBL" id="QEHR01000002">
    <property type="protein sequence ID" value="PVW16575.1"/>
    <property type="molecule type" value="Genomic_DNA"/>
</dbReference>
<dbReference type="PANTHER" id="PTHR12526">
    <property type="entry name" value="GLYCOSYLTRANSFERASE"/>
    <property type="match status" value="1"/>
</dbReference>
<evidence type="ECO:0000313" key="3">
    <source>
        <dbReference type="Proteomes" id="UP000245962"/>
    </source>
</evidence>
<proteinExistence type="predicted"/>